<protein>
    <recommendedName>
        <fullName evidence="1">Transposase DDE domain-containing protein</fullName>
    </recommendedName>
</protein>
<accession>A0A368MXU5</accession>
<feature type="domain" description="Transposase DDE" evidence="1">
    <location>
        <begin position="7"/>
        <end position="70"/>
    </location>
</feature>
<proteinExistence type="predicted"/>
<dbReference type="EMBL" id="QPIE01000005">
    <property type="protein sequence ID" value="RCU42673.1"/>
    <property type="molecule type" value="Genomic_DNA"/>
</dbReference>
<dbReference type="AlphaFoldDB" id="A0A368MXU5"/>
<dbReference type="Proteomes" id="UP000252172">
    <property type="component" value="Unassembled WGS sequence"/>
</dbReference>
<dbReference type="InterPro" id="IPR025668">
    <property type="entry name" value="Tnp_DDE_dom"/>
</dbReference>
<comment type="caution">
    <text evidence="2">The sequence shown here is derived from an EMBL/GenBank/DDBJ whole genome shotgun (WGS) entry which is preliminary data.</text>
</comment>
<name>A0A368MXU5_9FLAO</name>
<dbReference type="Pfam" id="PF13751">
    <property type="entry name" value="DDE_Tnp_1_6"/>
    <property type="match status" value="1"/>
</dbReference>
<sequence>MLPSQNSNGCPVHGTCFKAKGNRIVECNYNLERHKIKIRENLLSDIGEIKRKQRTPDVELVFSHFSEESKITAETERKNRIRFLRCRLYV</sequence>
<reference evidence="2 3" key="1">
    <citation type="submission" date="2018-07" db="EMBL/GenBank/DDBJ databases">
        <title>Chryseobacterium lacus sp. nov., isolated from lake water.</title>
        <authorList>
            <person name="Li C.-M."/>
        </authorList>
    </citation>
    <scope>NUCLEOTIDE SEQUENCE [LARGE SCALE GENOMIC DNA]</scope>
    <source>
        <strain evidence="2 3">YLOS41</strain>
    </source>
</reference>
<evidence type="ECO:0000259" key="1">
    <source>
        <dbReference type="Pfam" id="PF13751"/>
    </source>
</evidence>
<keyword evidence="3" id="KW-1185">Reference proteome</keyword>
<dbReference type="OrthoDB" id="1121830at2"/>
<evidence type="ECO:0000313" key="3">
    <source>
        <dbReference type="Proteomes" id="UP000252172"/>
    </source>
</evidence>
<evidence type="ECO:0000313" key="2">
    <source>
        <dbReference type="EMBL" id="RCU42673.1"/>
    </source>
</evidence>
<organism evidence="2 3">
    <name type="scientific">Chryseobacterium lacus</name>
    <dbReference type="NCBI Taxonomy" id="2058346"/>
    <lineage>
        <taxon>Bacteria</taxon>
        <taxon>Pseudomonadati</taxon>
        <taxon>Bacteroidota</taxon>
        <taxon>Flavobacteriia</taxon>
        <taxon>Flavobacteriales</taxon>
        <taxon>Weeksellaceae</taxon>
        <taxon>Chryseobacterium group</taxon>
        <taxon>Chryseobacterium</taxon>
    </lineage>
</organism>
<gene>
    <name evidence="2" type="ORF">DQ356_07575</name>
</gene>